<organism evidence="12 13">
    <name type="scientific">Acidaminobacter hydrogenoformans DSM 2784</name>
    <dbReference type="NCBI Taxonomy" id="1120920"/>
    <lineage>
        <taxon>Bacteria</taxon>
        <taxon>Bacillati</taxon>
        <taxon>Bacillota</taxon>
        <taxon>Clostridia</taxon>
        <taxon>Peptostreptococcales</taxon>
        <taxon>Acidaminobacteraceae</taxon>
        <taxon>Acidaminobacter</taxon>
    </lineage>
</organism>
<dbReference type="Pfam" id="PF00486">
    <property type="entry name" value="Trans_reg_C"/>
    <property type="match status" value="1"/>
</dbReference>
<gene>
    <name evidence="12" type="ORF">SAMN03080599_01706</name>
</gene>
<comment type="function">
    <text evidence="7">May play the central regulatory role in sporulation. It may be an element of the effector pathway responsible for the activation of sporulation genes in response to nutritional stress. Spo0A may act in concert with spo0H (a sigma factor) to control the expression of some genes that are critical to the sporulation process.</text>
</comment>
<evidence type="ECO:0000259" key="11">
    <source>
        <dbReference type="PROSITE" id="PS51755"/>
    </source>
</evidence>
<dbReference type="SMART" id="SM00862">
    <property type="entry name" value="Trans_reg_C"/>
    <property type="match status" value="1"/>
</dbReference>
<dbReference type="GO" id="GO:0000156">
    <property type="term" value="F:phosphorelay response regulator activity"/>
    <property type="evidence" value="ECO:0007669"/>
    <property type="project" value="TreeGrafter"/>
</dbReference>
<dbReference type="Pfam" id="PF00072">
    <property type="entry name" value="Response_reg"/>
    <property type="match status" value="1"/>
</dbReference>
<evidence type="ECO:0000256" key="2">
    <source>
        <dbReference type="ARBA" id="ARBA00022553"/>
    </source>
</evidence>
<evidence type="ECO:0000256" key="6">
    <source>
        <dbReference type="ARBA" id="ARBA00023163"/>
    </source>
</evidence>
<dbReference type="Gene3D" id="3.40.50.2300">
    <property type="match status" value="1"/>
</dbReference>
<dbReference type="SMART" id="SM00448">
    <property type="entry name" value="REC"/>
    <property type="match status" value="1"/>
</dbReference>
<dbReference type="SUPFAM" id="SSF46894">
    <property type="entry name" value="C-terminal effector domain of the bipartite response regulators"/>
    <property type="match status" value="1"/>
</dbReference>
<dbReference type="InterPro" id="IPR001789">
    <property type="entry name" value="Sig_transdc_resp-reg_receiver"/>
</dbReference>
<evidence type="ECO:0000256" key="4">
    <source>
        <dbReference type="ARBA" id="ARBA00023015"/>
    </source>
</evidence>
<sequence>MKVLLIEDERALSEALCTLMRKQKIAVEAAYDGAAGLDAALSDRFDVILLDLMLPKMNGLEVLKNLRSSGIATPVLLLTAKGEVADKVRGLDEGADDYLPKPFATEELFARVRALTRRKGEPVLEPGLVVGDLTLDFGTLILTGPKGEVQLTLKEFEILKLLMERPQHVMPKDDIIISVWGYDAEVEHNTLEVYISFLRKKLSFLESGVSINALRGVGYRLGMGD</sequence>
<dbReference type="InterPro" id="IPR036388">
    <property type="entry name" value="WH-like_DNA-bd_sf"/>
</dbReference>
<dbReference type="CDD" id="cd00383">
    <property type="entry name" value="trans_reg_C"/>
    <property type="match status" value="1"/>
</dbReference>
<dbReference type="InterPro" id="IPR011006">
    <property type="entry name" value="CheY-like_superfamily"/>
</dbReference>
<keyword evidence="4" id="KW-0805">Transcription regulation</keyword>
<evidence type="ECO:0000313" key="12">
    <source>
        <dbReference type="EMBL" id="SCZ79346.1"/>
    </source>
</evidence>
<dbReference type="SUPFAM" id="SSF52172">
    <property type="entry name" value="CheY-like"/>
    <property type="match status" value="1"/>
</dbReference>
<dbReference type="Proteomes" id="UP000199208">
    <property type="component" value="Unassembled WGS sequence"/>
</dbReference>
<dbReference type="InterPro" id="IPR039420">
    <property type="entry name" value="WalR-like"/>
</dbReference>
<keyword evidence="3" id="KW-0902">Two-component regulatory system</keyword>
<keyword evidence="5 9" id="KW-0238">DNA-binding</keyword>
<dbReference type="PANTHER" id="PTHR48111">
    <property type="entry name" value="REGULATOR OF RPOS"/>
    <property type="match status" value="1"/>
</dbReference>
<dbReference type="GO" id="GO:0006355">
    <property type="term" value="P:regulation of DNA-templated transcription"/>
    <property type="evidence" value="ECO:0007669"/>
    <property type="project" value="InterPro"/>
</dbReference>
<evidence type="ECO:0000256" key="8">
    <source>
        <dbReference type="PROSITE-ProRule" id="PRU00169"/>
    </source>
</evidence>
<evidence type="ECO:0000256" key="7">
    <source>
        <dbReference type="ARBA" id="ARBA00024867"/>
    </source>
</evidence>
<dbReference type="STRING" id="1120920.SAMN03080599_01706"/>
<dbReference type="PROSITE" id="PS51755">
    <property type="entry name" value="OMPR_PHOB"/>
    <property type="match status" value="1"/>
</dbReference>
<proteinExistence type="predicted"/>
<evidence type="ECO:0000256" key="1">
    <source>
        <dbReference type="ARBA" id="ARBA00018672"/>
    </source>
</evidence>
<keyword evidence="13" id="KW-1185">Reference proteome</keyword>
<evidence type="ECO:0000256" key="3">
    <source>
        <dbReference type="ARBA" id="ARBA00023012"/>
    </source>
</evidence>
<dbReference type="InterPro" id="IPR001867">
    <property type="entry name" value="OmpR/PhoB-type_DNA-bd"/>
</dbReference>
<keyword evidence="6" id="KW-0804">Transcription</keyword>
<dbReference type="GO" id="GO:0032993">
    <property type="term" value="C:protein-DNA complex"/>
    <property type="evidence" value="ECO:0007669"/>
    <property type="project" value="TreeGrafter"/>
</dbReference>
<feature type="domain" description="Response regulatory" evidence="10">
    <location>
        <begin position="2"/>
        <end position="116"/>
    </location>
</feature>
<dbReference type="GO" id="GO:0005829">
    <property type="term" value="C:cytosol"/>
    <property type="evidence" value="ECO:0007669"/>
    <property type="project" value="TreeGrafter"/>
</dbReference>
<dbReference type="RefSeq" id="WP_092590502.1">
    <property type="nucleotide sequence ID" value="NZ_FMWL01000007.1"/>
</dbReference>
<keyword evidence="2 8" id="KW-0597">Phosphoprotein</keyword>
<feature type="modified residue" description="4-aspartylphosphate" evidence="8">
    <location>
        <position position="51"/>
    </location>
</feature>
<dbReference type="OrthoDB" id="9790442at2"/>
<evidence type="ECO:0000256" key="5">
    <source>
        <dbReference type="ARBA" id="ARBA00023125"/>
    </source>
</evidence>
<evidence type="ECO:0000259" key="10">
    <source>
        <dbReference type="PROSITE" id="PS50110"/>
    </source>
</evidence>
<dbReference type="GO" id="GO:0000976">
    <property type="term" value="F:transcription cis-regulatory region binding"/>
    <property type="evidence" value="ECO:0007669"/>
    <property type="project" value="TreeGrafter"/>
</dbReference>
<dbReference type="PROSITE" id="PS50110">
    <property type="entry name" value="RESPONSE_REGULATORY"/>
    <property type="match status" value="1"/>
</dbReference>
<feature type="DNA-binding region" description="OmpR/PhoB-type" evidence="9">
    <location>
        <begin position="125"/>
        <end position="223"/>
    </location>
</feature>
<dbReference type="PANTHER" id="PTHR48111:SF22">
    <property type="entry name" value="REGULATOR OF RPOS"/>
    <property type="match status" value="1"/>
</dbReference>
<evidence type="ECO:0000256" key="9">
    <source>
        <dbReference type="PROSITE-ProRule" id="PRU01091"/>
    </source>
</evidence>
<dbReference type="InterPro" id="IPR016032">
    <property type="entry name" value="Sig_transdc_resp-reg_C-effctor"/>
</dbReference>
<protein>
    <recommendedName>
        <fullName evidence="1">Stage 0 sporulation protein A homolog</fullName>
    </recommendedName>
</protein>
<accession>A0A1G5RZB7</accession>
<dbReference type="EMBL" id="FMWL01000007">
    <property type="protein sequence ID" value="SCZ79346.1"/>
    <property type="molecule type" value="Genomic_DNA"/>
</dbReference>
<name>A0A1G5RZB7_9FIRM</name>
<dbReference type="AlphaFoldDB" id="A0A1G5RZB7"/>
<reference evidence="12 13" key="1">
    <citation type="submission" date="2016-10" db="EMBL/GenBank/DDBJ databases">
        <authorList>
            <person name="de Groot N.N."/>
        </authorList>
    </citation>
    <scope>NUCLEOTIDE SEQUENCE [LARGE SCALE GENOMIC DNA]</scope>
    <source>
        <strain evidence="12 13">DSM 2784</strain>
    </source>
</reference>
<dbReference type="Gene3D" id="1.10.10.10">
    <property type="entry name" value="Winged helix-like DNA-binding domain superfamily/Winged helix DNA-binding domain"/>
    <property type="match status" value="1"/>
</dbReference>
<dbReference type="Gene3D" id="6.10.250.690">
    <property type="match status" value="1"/>
</dbReference>
<evidence type="ECO:0000313" key="13">
    <source>
        <dbReference type="Proteomes" id="UP000199208"/>
    </source>
</evidence>
<feature type="domain" description="OmpR/PhoB-type" evidence="11">
    <location>
        <begin position="125"/>
        <end position="223"/>
    </location>
</feature>